<reference evidence="1" key="1">
    <citation type="submission" date="2022-10" db="EMBL/GenBank/DDBJ databases">
        <title>Rhodococcus ferula Z13 complete genome.</title>
        <authorList>
            <person name="Long X."/>
            <person name="Zang M."/>
        </authorList>
    </citation>
    <scope>NUCLEOTIDE SEQUENCE</scope>
    <source>
        <strain evidence="1">Z13</strain>
    </source>
</reference>
<name>A0ACD4DDT1_9NOCA</name>
<keyword evidence="2" id="KW-1185">Reference proteome</keyword>
<gene>
    <name evidence="1" type="ORF">OED52_16135</name>
</gene>
<organism evidence="1 2">
    <name type="scientific">Rhodococcus sacchari</name>
    <dbReference type="NCBI Taxonomy" id="2962047"/>
    <lineage>
        <taxon>Bacteria</taxon>
        <taxon>Bacillati</taxon>
        <taxon>Actinomycetota</taxon>
        <taxon>Actinomycetes</taxon>
        <taxon>Mycobacteriales</taxon>
        <taxon>Nocardiaceae</taxon>
        <taxon>Rhodococcus</taxon>
    </lineage>
</organism>
<accession>A0ACD4DDT1</accession>
<sequence>MTQPKRSRLATIVVIVVVALVAVLVGAEVYIRNRATTCLAQSFESQLGTGVDVDLSWKPVLLQLVDRQIPSVTLDSDDTAFGPAKEMQVHAEVEDVDLRDSAEGAGTIGSSSADVTWPTSGILATVQAQSVGALVTSVTADETAGTLTFTVGGQGLAEFTARPVVEDGVVTVETTDASILGIGLPTALVDGVVQILTSGLQQYPLGMQATEVKVTDSGVDLRLEGGRFVLPEAPADQQQQQNSCGLLA</sequence>
<dbReference type="EMBL" id="CP107551">
    <property type="protein sequence ID" value="UYP18176.1"/>
    <property type="molecule type" value="Genomic_DNA"/>
</dbReference>
<protein>
    <submittedName>
        <fullName evidence="1">DUF2993 domain-containing protein</fullName>
    </submittedName>
</protein>
<evidence type="ECO:0000313" key="1">
    <source>
        <dbReference type="EMBL" id="UYP18176.1"/>
    </source>
</evidence>
<proteinExistence type="predicted"/>
<dbReference type="Proteomes" id="UP001156484">
    <property type="component" value="Chromosome"/>
</dbReference>
<evidence type="ECO:0000313" key="2">
    <source>
        <dbReference type="Proteomes" id="UP001156484"/>
    </source>
</evidence>